<evidence type="ECO:0000313" key="2">
    <source>
        <dbReference type="EMBL" id="MDQ0176251.1"/>
    </source>
</evidence>
<dbReference type="PANTHER" id="PTHR43798">
    <property type="entry name" value="MONOACYLGLYCEROL LIPASE"/>
    <property type="match status" value="1"/>
</dbReference>
<dbReference type="InterPro" id="IPR050266">
    <property type="entry name" value="AB_hydrolase_sf"/>
</dbReference>
<evidence type="ECO:0000313" key="3">
    <source>
        <dbReference type="Proteomes" id="UP001223586"/>
    </source>
</evidence>
<dbReference type="InterPro" id="IPR029058">
    <property type="entry name" value="AB_hydrolase_fold"/>
</dbReference>
<dbReference type="PANTHER" id="PTHR43798:SF33">
    <property type="entry name" value="HYDROLASE, PUTATIVE (AFU_ORTHOLOGUE AFUA_2G14860)-RELATED"/>
    <property type="match status" value="1"/>
</dbReference>
<comment type="caution">
    <text evidence="2">The sequence shown here is derived from an EMBL/GenBank/DDBJ whole genome shotgun (WGS) entry which is preliminary data.</text>
</comment>
<dbReference type="Pfam" id="PF00561">
    <property type="entry name" value="Abhydrolase_1"/>
    <property type="match status" value="1"/>
</dbReference>
<dbReference type="Proteomes" id="UP001223586">
    <property type="component" value="Unassembled WGS sequence"/>
</dbReference>
<feature type="domain" description="AB hydrolase-1" evidence="1">
    <location>
        <begin position="13"/>
        <end position="138"/>
    </location>
</feature>
<proteinExistence type="predicted"/>
<protein>
    <submittedName>
        <fullName evidence="2">Pimeloyl-ACP methyl ester carboxylesterase</fullName>
    </submittedName>
</protein>
<accession>A0ABT9WSS3</accession>
<name>A0ABT9WSS3_9BACI</name>
<dbReference type="PRINTS" id="PR00111">
    <property type="entry name" value="ABHYDROLASE"/>
</dbReference>
<dbReference type="EMBL" id="JAUSTT010000011">
    <property type="protein sequence ID" value="MDQ0176251.1"/>
    <property type="molecule type" value="Genomic_DNA"/>
</dbReference>
<dbReference type="InterPro" id="IPR000073">
    <property type="entry name" value="AB_hydrolase_1"/>
</dbReference>
<organism evidence="2 3">
    <name type="scientific">Bacillus chungangensis</name>
    <dbReference type="NCBI Taxonomy" id="587633"/>
    <lineage>
        <taxon>Bacteria</taxon>
        <taxon>Bacillati</taxon>
        <taxon>Bacillota</taxon>
        <taxon>Bacilli</taxon>
        <taxon>Bacillales</taxon>
        <taxon>Bacillaceae</taxon>
        <taxon>Bacillus</taxon>
    </lineage>
</organism>
<reference evidence="2 3" key="1">
    <citation type="submission" date="2023-07" db="EMBL/GenBank/DDBJ databases">
        <title>Genomic Encyclopedia of Type Strains, Phase IV (KMG-IV): sequencing the most valuable type-strain genomes for metagenomic binning, comparative biology and taxonomic classification.</title>
        <authorList>
            <person name="Goeker M."/>
        </authorList>
    </citation>
    <scope>NUCLEOTIDE SEQUENCE [LARGE SCALE GENOMIC DNA]</scope>
    <source>
        <strain evidence="2 3">DSM 23837</strain>
    </source>
</reference>
<dbReference type="Gene3D" id="3.40.50.1820">
    <property type="entry name" value="alpha/beta hydrolase"/>
    <property type="match status" value="1"/>
</dbReference>
<evidence type="ECO:0000259" key="1">
    <source>
        <dbReference type="Pfam" id="PF00561"/>
    </source>
</evidence>
<gene>
    <name evidence="2" type="ORF">J2S08_002088</name>
</gene>
<dbReference type="SUPFAM" id="SSF53474">
    <property type="entry name" value="alpha/beta-Hydrolases"/>
    <property type="match status" value="1"/>
</dbReference>
<sequence length="241" mass="26888">MILHTHISGEGEPIMLIHSGGMTGLTEYTEQAEFFSSHNFKVICPDLRGHGKSVNDTDYFFAHCANDINETLATLHVDSCHIAGVSLGGLAALLFAKQYPSKVKSLTFSGIFPKKPDHWETLMKEEEERFETLFENEKIVSQLNQMHGKNNWKVLLRSSTQPNWYPFHETGNIGGLAVPALCIVGGASELEFSAAVSFKQLNPTIHIAIIPFAGHLVHREQPTLYTQTLHTFIETLKQAQQ</sequence>
<keyword evidence="3" id="KW-1185">Reference proteome</keyword>
<dbReference type="RefSeq" id="WP_307229266.1">
    <property type="nucleotide sequence ID" value="NZ_JAUSTT010000011.1"/>
</dbReference>